<feature type="binding site" evidence="11">
    <location>
        <position position="115"/>
    </location>
    <ligand>
        <name>ATP</name>
        <dbReference type="ChEBI" id="CHEBI:30616"/>
    </ligand>
</feature>
<dbReference type="PRINTS" id="PR01099">
    <property type="entry name" value="HYETHTZKNASE"/>
</dbReference>
<gene>
    <name evidence="11 12" type="primary">thiM</name>
    <name evidence="12" type="ORF">G6R27_01270</name>
</gene>
<dbReference type="InterPro" id="IPR029056">
    <property type="entry name" value="Ribokinase-like"/>
</dbReference>
<keyword evidence="9 11" id="KW-0460">Magnesium</keyword>
<protein>
    <recommendedName>
        <fullName evidence="11">Hydroxyethylthiazole kinase</fullName>
        <ecNumber evidence="11">2.7.1.50</ecNumber>
    </recommendedName>
    <alternativeName>
        <fullName evidence="11">4-methyl-5-beta-hydroxyethylthiazole kinase</fullName>
        <shortName evidence="11">TH kinase</shortName>
        <shortName evidence="11">Thz kinase</shortName>
    </alternativeName>
</protein>
<evidence type="ECO:0000256" key="2">
    <source>
        <dbReference type="ARBA" id="ARBA00001946"/>
    </source>
</evidence>
<dbReference type="EMBL" id="JAAMFI010000001">
    <property type="protein sequence ID" value="MBS9334666.1"/>
    <property type="molecule type" value="Genomic_DNA"/>
</dbReference>
<keyword evidence="6 11" id="KW-0547">Nucleotide-binding</keyword>
<dbReference type="CDD" id="cd01170">
    <property type="entry name" value="THZ_kinase"/>
    <property type="match status" value="1"/>
</dbReference>
<dbReference type="Proteomes" id="UP001519418">
    <property type="component" value="Unassembled WGS sequence"/>
</dbReference>
<evidence type="ECO:0000256" key="7">
    <source>
        <dbReference type="ARBA" id="ARBA00022777"/>
    </source>
</evidence>
<evidence type="ECO:0000256" key="3">
    <source>
        <dbReference type="ARBA" id="ARBA00004868"/>
    </source>
</evidence>
<comment type="catalytic activity">
    <reaction evidence="1 11">
        <text>5-(2-hydroxyethyl)-4-methylthiazole + ATP = 4-methyl-5-(2-phosphooxyethyl)-thiazole + ADP + H(+)</text>
        <dbReference type="Rhea" id="RHEA:24212"/>
        <dbReference type="ChEBI" id="CHEBI:15378"/>
        <dbReference type="ChEBI" id="CHEBI:17957"/>
        <dbReference type="ChEBI" id="CHEBI:30616"/>
        <dbReference type="ChEBI" id="CHEBI:58296"/>
        <dbReference type="ChEBI" id="CHEBI:456216"/>
        <dbReference type="EC" id="2.7.1.50"/>
    </reaction>
</comment>
<name>A0ABS5QQI9_9LACO</name>
<evidence type="ECO:0000256" key="6">
    <source>
        <dbReference type="ARBA" id="ARBA00022741"/>
    </source>
</evidence>
<evidence type="ECO:0000256" key="5">
    <source>
        <dbReference type="ARBA" id="ARBA00022723"/>
    </source>
</evidence>
<comment type="pathway">
    <text evidence="3 11">Cofactor biosynthesis; thiamine diphosphate biosynthesis; 4-methyl-5-(2-phosphoethyl)-thiazole from 5-(2-hydroxyethyl)-4-methylthiazole: step 1/1.</text>
</comment>
<evidence type="ECO:0000256" key="11">
    <source>
        <dbReference type="HAMAP-Rule" id="MF_00228"/>
    </source>
</evidence>
<evidence type="ECO:0000256" key="8">
    <source>
        <dbReference type="ARBA" id="ARBA00022840"/>
    </source>
</evidence>
<comment type="caution">
    <text evidence="12">The sequence shown here is derived from an EMBL/GenBank/DDBJ whole genome shotgun (WGS) entry which is preliminary data.</text>
</comment>
<dbReference type="RefSeq" id="WP_213819277.1">
    <property type="nucleotide sequence ID" value="NZ_JAAMFI010000001.1"/>
</dbReference>
<evidence type="ECO:0000256" key="9">
    <source>
        <dbReference type="ARBA" id="ARBA00022842"/>
    </source>
</evidence>
<accession>A0ABS5QQI9</accession>
<evidence type="ECO:0000256" key="1">
    <source>
        <dbReference type="ARBA" id="ARBA00001771"/>
    </source>
</evidence>
<dbReference type="SUPFAM" id="SSF53613">
    <property type="entry name" value="Ribokinase-like"/>
    <property type="match status" value="1"/>
</dbReference>
<dbReference type="GO" id="GO:0004417">
    <property type="term" value="F:hydroxyethylthiazole kinase activity"/>
    <property type="evidence" value="ECO:0007669"/>
    <property type="project" value="UniProtKB-EC"/>
</dbReference>
<dbReference type="Pfam" id="PF02110">
    <property type="entry name" value="HK"/>
    <property type="match status" value="1"/>
</dbReference>
<keyword evidence="10 11" id="KW-0784">Thiamine biosynthesis</keyword>
<comment type="function">
    <text evidence="11">Catalyzes the phosphorylation of the hydroxyl group of 4-methyl-5-beta-hydroxyethylthiazole (THZ).</text>
</comment>
<organism evidence="12 13">
    <name type="scientific">Fructobacillus papyriferae</name>
    <dbReference type="NCBI Taxonomy" id="2713171"/>
    <lineage>
        <taxon>Bacteria</taxon>
        <taxon>Bacillati</taxon>
        <taxon>Bacillota</taxon>
        <taxon>Bacilli</taxon>
        <taxon>Lactobacillales</taxon>
        <taxon>Lactobacillaceae</taxon>
        <taxon>Fructobacillus</taxon>
    </lineage>
</organism>
<dbReference type="Gene3D" id="3.40.1190.20">
    <property type="match status" value="1"/>
</dbReference>
<feature type="binding site" evidence="11">
    <location>
        <position position="187"/>
    </location>
    <ligand>
        <name>substrate</name>
    </ligand>
</feature>
<dbReference type="HAMAP" id="MF_00228">
    <property type="entry name" value="Thz_kinase"/>
    <property type="match status" value="1"/>
</dbReference>
<comment type="caution">
    <text evidence="11">Lacks conserved residue(s) required for the propagation of feature annotation.</text>
</comment>
<keyword evidence="13" id="KW-1185">Reference proteome</keyword>
<keyword evidence="4 11" id="KW-0808">Transferase</keyword>
<keyword evidence="7 11" id="KW-0418">Kinase</keyword>
<proteinExistence type="inferred from homology"/>
<evidence type="ECO:0000313" key="13">
    <source>
        <dbReference type="Proteomes" id="UP001519418"/>
    </source>
</evidence>
<keyword evidence="5 11" id="KW-0479">Metal-binding</keyword>
<sequence>MSFIERMHRQKAMVIMNGNHVTEQLVADVIAYLGGSPLVAEDERDDEALVSLASAIVLNMGTVSKQSHQRLIHLGRAANLNQKPVVFDPVGAGASTLRKKQAEAIMAAVSVKVIRGNLSEIAALLSGESSRFGIDATSHADAVQTALDYARLKKAWVVISGPVDTVSDGKRVFQIKNGHPYLEKNVGMGDALDSILALGLVHTTRFEEFVQVVAMLPVAADLVIKQSAVRGPASFKMALLDKLSQLSQAELFDVAHIKEVPVN</sequence>
<reference evidence="12 13" key="1">
    <citation type="submission" date="2020-02" db="EMBL/GenBank/DDBJ databases">
        <title>Fructobacillus sp. isolated from paper mulberry of Taiwan.</title>
        <authorList>
            <person name="Lin S.-T."/>
        </authorList>
    </citation>
    <scope>NUCLEOTIDE SEQUENCE [LARGE SCALE GENOMIC DNA]</scope>
    <source>
        <strain evidence="12 13">M1-10</strain>
    </source>
</reference>
<comment type="similarity">
    <text evidence="11">Belongs to the Thz kinase family.</text>
</comment>
<keyword evidence="8 11" id="KW-0067">ATP-binding</keyword>
<dbReference type="PIRSF" id="PIRSF000513">
    <property type="entry name" value="Thz_kinase"/>
    <property type="match status" value="1"/>
</dbReference>
<feature type="binding site" evidence="11">
    <location>
        <position position="160"/>
    </location>
    <ligand>
        <name>ATP</name>
        <dbReference type="ChEBI" id="CHEBI:30616"/>
    </ligand>
</feature>
<dbReference type="EC" id="2.7.1.50" evidence="11"/>
<dbReference type="InterPro" id="IPR000417">
    <property type="entry name" value="Hyethyz_kinase"/>
</dbReference>
<dbReference type="NCBIfam" id="NF006830">
    <property type="entry name" value="PRK09355.1"/>
    <property type="match status" value="1"/>
</dbReference>
<evidence type="ECO:0000313" key="12">
    <source>
        <dbReference type="EMBL" id="MBS9334666.1"/>
    </source>
</evidence>
<evidence type="ECO:0000256" key="4">
    <source>
        <dbReference type="ARBA" id="ARBA00022679"/>
    </source>
</evidence>
<evidence type="ECO:0000256" key="10">
    <source>
        <dbReference type="ARBA" id="ARBA00022977"/>
    </source>
</evidence>
<comment type="cofactor">
    <cofactor evidence="2 11">
        <name>Mg(2+)</name>
        <dbReference type="ChEBI" id="CHEBI:18420"/>
    </cofactor>
</comment>